<keyword evidence="15" id="KW-1185">Reference proteome</keyword>
<dbReference type="InterPro" id="IPR001173">
    <property type="entry name" value="Glyco_trans_2-like"/>
</dbReference>
<evidence type="ECO:0000256" key="10">
    <source>
        <dbReference type="ARBA" id="ARBA00068721"/>
    </source>
</evidence>
<evidence type="ECO:0000256" key="5">
    <source>
        <dbReference type="ARBA" id="ARBA00022842"/>
    </source>
</evidence>
<dbReference type="GO" id="GO:0005886">
    <property type="term" value="C:plasma membrane"/>
    <property type="evidence" value="ECO:0007669"/>
    <property type="project" value="TreeGrafter"/>
</dbReference>
<dbReference type="Pfam" id="PF13632">
    <property type="entry name" value="Glyco_trans_2_3"/>
    <property type="match status" value="1"/>
</dbReference>
<dbReference type="AlphaFoldDB" id="A0A1N7HNK7"/>
<keyword evidence="4 12" id="KW-0812">Transmembrane</keyword>
<evidence type="ECO:0000256" key="4">
    <source>
        <dbReference type="ARBA" id="ARBA00022692"/>
    </source>
</evidence>
<dbReference type="InterPro" id="IPR050321">
    <property type="entry name" value="Glycosyltr_2/OpgH_subfam"/>
</dbReference>
<dbReference type="SUPFAM" id="SSF53448">
    <property type="entry name" value="Nucleotide-diphospho-sugar transferases"/>
    <property type="match status" value="1"/>
</dbReference>
<keyword evidence="5" id="KW-0460">Magnesium</keyword>
<evidence type="ECO:0000256" key="11">
    <source>
        <dbReference type="ARBA" id="ARBA00078564"/>
    </source>
</evidence>
<comment type="catalytic activity">
    <reaction evidence="8">
        <text>a 1,2-diacyl-sn-glycerol + UDP-alpha-D-glucose = a 1,2-diacyl-3-O-(beta-D-glucopyranosyl)-sn-glycerol + UDP + H(+)</text>
        <dbReference type="Rhea" id="RHEA:17285"/>
        <dbReference type="ChEBI" id="CHEBI:15378"/>
        <dbReference type="ChEBI" id="CHEBI:17815"/>
        <dbReference type="ChEBI" id="CHEBI:58223"/>
        <dbReference type="ChEBI" id="CHEBI:58885"/>
        <dbReference type="ChEBI" id="CHEBI:75799"/>
        <dbReference type="EC" id="2.4.1.336"/>
    </reaction>
</comment>
<feature type="transmembrane region" description="Helical" evidence="12">
    <location>
        <begin position="320"/>
        <end position="340"/>
    </location>
</feature>
<evidence type="ECO:0000256" key="8">
    <source>
        <dbReference type="ARBA" id="ARBA00053004"/>
    </source>
</evidence>
<evidence type="ECO:0000256" key="2">
    <source>
        <dbReference type="ARBA" id="ARBA00022676"/>
    </source>
</evidence>
<dbReference type="Gene3D" id="3.90.550.10">
    <property type="entry name" value="Spore Coat Polysaccharide Biosynthesis Protein SpsA, Chain A"/>
    <property type="match status" value="1"/>
</dbReference>
<proteinExistence type="predicted"/>
<comment type="subcellular location">
    <subcellularLocation>
        <location evidence="1">Membrane</location>
        <topology evidence="1">Multi-pass membrane protein</topology>
    </subcellularLocation>
</comment>
<evidence type="ECO:0000313" key="14">
    <source>
        <dbReference type="EMBL" id="SIS26455.1"/>
    </source>
</evidence>
<dbReference type="EMBL" id="FTNV01000008">
    <property type="protein sequence ID" value="SIS26455.1"/>
    <property type="molecule type" value="Genomic_DNA"/>
</dbReference>
<dbReference type="STRING" id="573024.SAMN05216208_3629"/>
<sequence length="485" mass="51415">MKLRLVAICGILILSAAVPTVGMIVCAAIVAIQAALMALRPIIACLPTSLTAGQQRSATLRFSIHVATHSEPPHLVIRTLRALLDQDWPSGGYEIIVMDNNTADPALWKPVATFCAAHPCRITFLHRMGVRGAKAGALNIALAHTRANATHVVTVDADYVVHRDFLSRAAEALHRTGADYVQFPQSYVATTTTAPGVDAELEEYFRTNAAAADEAEAVLLTGTLCVISKTALVSVGGWSGATTTEDADLGVRLCHAGFAGRFINQIVGKGLLPLSLRDLEKQRYRWCSGNVQTLLLHGRKILTPAGNFNLHKRLVILTQLTSWFSLALVPFALLTVWLLTGHGHTVAAMLAAGAILLSLADIASRVVARGMRDGQALPVILNALACRVALAPQSAKATFDALAGCRLKFVVTDKSGGKGAGSLPICHLMVFLTALLLLLGGHPTEPLIRAALLTLLLPLPAALLTDKSLRAYRAAIAPPLTEVSA</sequence>
<evidence type="ECO:0000256" key="6">
    <source>
        <dbReference type="ARBA" id="ARBA00022989"/>
    </source>
</evidence>
<feature type="transmembrane region" description="Helical" evidence="12">
    <location>
        <begin position="447"/>
        <end position="464"/>
    </location>
</feature>
<dbReference type="PANTHER" id="PTHR43867:SF4">
    <property type="entry name" value="BETA-(1-3)-GLUCOSYL TRANSFERASE"/>
    <property type="match status" value="1"/>
</dbReference>
<evidence type="ECO:0000256" key="12">
    <source>
        <dbReference type="SAM" id="Phobius"/>
    </source>
</evidence>
<evidence type="ECO:0000256" key="7">
    <source>
        <dbReference type="ARBA" id="ARBA00023136"/>
    </source>
</evidence>
<evidence type="ECO:0000256" key="9">
    <source>
        <dbReference type="ARBA" id="ARBA00066964"/>
    </source>
</evidence>
<dbReference type="EC" id="2.4.1.336" evidence="9"/>
<gene>
    <name evidence="14" type="ORF">SAMN05421666_3560</name>
</gene>
<dbReference type="PANTHER" id="PTHR43867">
    <property type="entry name" value="CELLULOSE SYNTHASE CATALYTIC SUBUNIT A [UDP-FORMING]"/>
    <property type="match status" value="1"/>
</dbReference>
<dbReference type="InterPro" id="IPR029044">
    <property type="entry name" value="Nucleotide-diphossugar_trans"/>
</dbReference>
<accession>A0A1N7HNK7</accession>
<evidence type="ECO:0000256" key="3">
    <source>
        <dbReference type="ARBA" id="ARBA00022679"/>
    </source>
</evidence>
<keyword evidence="7 12" id="KW-0472">Membrane</keyword>
<dbReference type="FunFam" id="3.90.550.10:FF:000164">
    <property type="entry name" value="Beta-(1-3)-glucosyl transferase"/>
    <property type="match status" value="1"/>
</dbReference>
<dbReference type="Proteomes" id="UP000186019">
    <property type="component" value="Unassembled WGS sequence"/>
</dbReference>
<organism evidence="14 15">
    <name type="scientific">Roseovarius nanhaiticus</name>
    <dbReference type="NCBI Taxonomy" id="573024"/>
    <lineage>
        <taxon>Bacteria</taxon>
        <taxon>Pseudomonadati</taxon>
        <taxon>Pseudomonadota</taxon>
        <taxon>Alphaproteobacteria</taxon>
        <taxon>Rhodobacterales</taxon>
        <taxon>Roseobacteraceae</taxon>
        <taxon>Roseovarius</taxon>
    </lineage>
</organism>
<reference evidence="14 15" key="1">
    <citation type="submission" date="2017-01" db="EMBL/GenBank/DDBJ databases">
        <authorList>
            <person name="Mah S.A."/>
            <person name="Swanson W.J."/>
            <person name="Moy G.W."/>
            <person name="Vacquier V.D."/>
        </authorList>
    </citation>
    <scope>NUCLEOTIDE SEQUENCE [LARGE SCALE GENOMIC DNA]</scope>
    <source>
        <strain evidence="14 15">DSM 29590</strain>
    </source>
</reference>
<evidence type="ECO:0000313" key="15">
    <source>
        <dbReference type="Proteomes" id="UP000186019"/>
    </source>
</evidence>
<evidence type="ECO:0000256" key="1">
    <source>
        <dbReference type="ARBA" id="ARBA00004141"/>
    </source>
</evidence>
<dbReference type="GO" id="GO:0016758">
    <property type="term" value="F:hexosyltransferase activity"/>
    <property type="evidence" value="ECO:0007669"/>
    <property type="project" value="TreeGrafter"/>
</dbReference>
<keyword evidence="2" id="KW-0328">Glycosyltransferase</keyword>
<name>A0A1N7HNK7_9RHOB</name>
<feature type="domain" description="Glycosyltransferase 2-like" evidence="13">
    <location>
        <begin position="151"/>
        <end position="338"/>
    </location>
</feature>
<keyword evidence="6 12" id="KW-1133">Transmembrane helix</keyword>
<evidence type="ECO:0000259" key="13">
    <source>
        <dbReference type="Pfam" id="PF13632"/>
    </source>
</evidence>
<feature type="transmembrane region" description="Helical" evidence="12">
    <location>
        <begin position="346"/>
        <end position="368"/>
    </location>
</feature>
<feature type="transmembrane region" description="Helical" evidence="12">
    <location>
        <begin position="423"/>
        <end position="441"/>
    </location>
</feature>
<dbReference type="OrthoDB" id="9806824at2"/>
<protein>
    <recommendedName>
        <fullName evidence="10">Beta-monoglucosyldiacylglycerol synthase</fullName>
        <ecNumber evidence="9">2.4.1.336</ecNumber>
    </recommendedName>
    <alternativeName>
        <fullName evidence="11">UDP-glucose:1,2-diacylglycerol 3-beta-D-glucosyltransferase</fullName>
    </alternativeName>
</protein>
<keyword evidence="3 14" id="KW-0808">Transferase</keyword>